<evidence type="ECO:0000313" key="2">
    <source>
        <dbReference type="EMBL" id="KAF8891606.1"/>
    </source>
</evidence>
<dbReference type="Proteomes" id="UP000724874">
    <property type="component" value="Unassembled WGS sequence"/>
</dbReference>
<dbReference type="EMBL" id="JADNYJ010000071">
    <property type="protein sequence ID" value="KAF8891606.1"/>
    <property type="molecule type" value="Genomic_DNA"/>
</dbReference>
<dbReference type="AlphaFoldDB" id="A0A9P5TKD2"/>
<reference evidence="2" key="1">
    <citation type="submission" date="2020-11" db="EMBL/GenBank/DDBJ databases">
        <authorList>
            <consortium name="DOE Joint Genome Institute"/>
            <person name="Ahrendt S."/>
            <person name="Riley R."/>
            <person name="Andreopoulos W."/>
            <person name="LaButti K."/>
            <person name="Pangilinan J."/>
            <person name="Ruiz-duenas F.J."/>
            <person name="Barrasa J.M."/>
            <person name="Sanchez-Garcia M."/>
            <person name="Camarero S."/>
            <person name="Miyauchi S."/>
            <person name="Serrano A."/>
            <person name="Linde D."/>
            <person name="Babiker R."/>
            <person name="Drula E."/>
            <person name="Ayuso-Fernandez I."/>
            <person name="Pacheco R."/>
            <person name="Padilla G."/>
            <person name="Ferreira P."/>
            <person name="Barriuso J."/>
            <person name="Kellner H."/>
            <person name="Castanera R."/>
            <person name="Alfaro M."/>
            <person name="Ramirez L."/>
            <person name="Pisabarro A.G."/>
            <person name="Kuo A."/>
            <person name="Tritt A."/>
            <person name="Lipzen A."/>
            <person name="He G."/>
            <person name="Yan M."/>
            <person name="Ng V."/>
            <person name="Cullen D."/>
            <person name="Martin F."/>
            <person name="Rosso M.-N."/>
            <person name="Henrissat B."/>
            <person name="Hibbett D."/>
            <person name="Martinez A.T."/>
            <person name="Grigoriev I.V."/>
        </authorList>
    </citation>
    <scope>NUCLEOTIDE SEQUENCE</scope>
    <source>
        <strain evidence="2">AH 44721</strain>
    </source>
</reference>
<sequence>MNNGGWKNFREVTQNILPNHRLFRASSPNYLGMDLTQELRRESVDFLLQNGINRIISLNQYPYSEEELASLESAGITYLHIPVKDFHPPTIEQLSKAFEFYRADPDGATTLVHCGAGYGRSGTCNFPEEAAWRSENRVENAAQINILKEIRENCQKERGA</sequence>
<dbReference type="Pfam" id="PF22785">
    <property type="entry name" value="Tc-R-P"/>
    <property type="match status" value="1"/>
</dbReference>
<dbReference type="Gene3D" id="3.90.190.10">
    <property type="entry name" value="Protein tyrosine phosphatase superfamily"/>
    <property type="match status" value="1"/>
</dbReference>
<dbReference type="PROSITE" id="PS50056">
    <property type="entry name" value="TYR_PHOSPHATASE_2"/>
    <property type="match status" value="1"/>
</dbReference>
<dbReference type="InterPro" id="IPR029021">
    <property type="entry name" value="Prot-tyrosine_phosphatase-like"/>
</dbReference>
<evidence type="ECO:0000313" key="3">
    <source>
        <dbReference type="Proteomes" id="UP000724874"/>
    </source>
</evidence>
<organism evidence="2 3">
    <name type="scientific">Gymnopilus junonius</name>
    <name type="common">Spectacular rustgill mushroom</name>
    <name type="synonym">Gymnopilus spectabilis subsp. junonius</name>
    <dbReference type="NCBI Taxonomy" id="109634"/>
    <lineage>
        <taxon>Eukaryota</taxon>
        <taxon>Fungi</taxon>
        <taxon>Dikarya</taxon>
        <taxon>Basidiomycota</taxon>
        <taxon>Agaricomycotina</taxon>
        <taxon>Agaricomycetes</taxon>
        <taxon>Agaricomycetidae</taxon>
        <taxon>Agaricales</taxon>
        <taxon>Agaricineae</taxon>
        <taxon>Hymenogastraceae</taxon>
        <taxon>Gymnopilus</taxon>
    </lineage>
</organism>
<name>A0A9P5TKD2_GYMJU</name>
<proteinExistence type="predicted"/>
<dbReference type="OrthoDB" id="432447at2759"/>
<gene>
    <name evidence="2" type="ORF">CPB84DRAFT_1784091</name>
</gene>
<protein>
    <submittedName>
        <fullName evidence="2">Protein-tyrosine phosphatase-like protein</fullName>
    </submittedName>
</protein>
<dbReference type="InterPro" id="IPR000387">
    <property type="entry name" value="Tyr_Pase_dom"/>
</dbReference>
<dbReference type="SUPFAM" id="SSF52799">
    <property type="entry name" value="(Phosphotyrosine protein) phosphatases II"/>
    <property type="match status" value="1"/>
</dbReference>
<dbReference type="PROSITE" id="PS00383">
    <property type="entry name" value="TYR_PHOSPHATASE_1"/>
    <property type="match status" value="1"/>
</dbReference>
<comment type="caution">
    <text evidence="2">The sequence shown here is derived from an EMBL/GenBank/DDBJ whole genome shotgun (WGS) entry which is preliminary data.</text>
</comment>
<evidence type="ECO:0000259" key="1">
    <source>
        <dbReference type="PROSITE" id="PS50056"/>
    </source>
</evidence>
<keyword evidence="3" id="KW-1185">Reference proteome</keyword>
<accession>A0A9P5TKD2</accession>
<dbReference type="InterPro" id="IPR016130">
    <property type="entry name" value="Tyr_Pase_AS"/>
</dbReference>
<feature type="domain" description="Tyrosine specific protein phosphatases" evidence="1">
    <location>
        <begin position="92"/>
        <end position="153"/>
    </location>
</feature>